<dbReference type="Proteomes" id="UP000095280">
    <property type="component" value="Unplaced"/>
</dbReference>
<proteinExistence type="predicted"/>
<accession>A0A1I8ICN1</accession>
<feature type="compositionally biased region" description="Polar residues" evidence="1">
    <location>
        <begin position="116"/>
        <end position="132"/>
    </location>
</feature>
<reference evidence="4 5" key="1">
    <citation type="submission" date="2016-11" db="UniProtKB">
        <authorList>
            <consortium name="WormBaseParasite"/>
        </authorList>
    </citation>
    <scope>IDENTIFICATION</scope>
</reference>
<keyword evidence="2" id="KW-1133">Transmembrane helix</keyword>
<organism evidence="3 5">
    <name type="scientific">Macrostomum lignano</name>
    <dbReference type="NCBI Taxonomy" id="282301"/>
    <lineage>
        <taxon>Eukaryota</taxon>
        <taxon>Metazoa</taxon>
        <taxon>Spiralia</taxon>
        <taxon>Lophotrochozoa</taxon>
        <taxon>Platyhelminthes</taxon>
        <taxon>Rhabditophora</taxon>
        <taxon>Macrostomorpha</taxon>
        <taxon>Macrostomida</taxon>
        <taxon>Macrostomidae</taxon>
        <taxon>Macrostomum</taxon>
    </lineage>
</organism>
<feature type="transmembrane region" description="Helical" evidence="2">
    <location>
        <begin position="12"/>
        <end position="30"/>
    </location>
</feature>
<sequence>MFKRHSPGGMSGILRFNILAATGCATYYFWSKYSSRKSLQAEYCTQALQLVQDYPQMQQILGKQIRLTKLVTRREADQFTDLSQLAGSGPNRQIRVKCELQGSKSSGLFYVYASSTDSPGSATKPDSSSQPNDAAEMRPSILSTQPSSNLSKGWAIDRLDLQLTGSGKPSALTQRWTLFESFARRRAATKELPIAG</sequence>
<keyword evidence="3" id="KW-1185">Reference proteome</keyword>
<evidence type="ECO:0000313" key="3">
    <source>
        <dbReference type="Proteomes" id="UP000095280"/>
    </source>
</evidence>
<keyword evidence="2" id="KW-0812">Transmembrane</keyword>
<evidence type="ECO:0000256" key="1">
    <source>
        <dbReference type="SAM" id="MobiDB-lite"/>
    </source>
</evidence>
<name>A0A1I8ICN1_9PLAT</name>
<feature type="region of interest" description="Disordered" evidence="1">
    <location>
        <begin position="116"/>
        <end position="135"/>
    </location>
</feature>
<dbReference type="AlphaFoldDB" id="A0A1I8ICN1"/>
<evidence type="ECO:0000256" key="2">
    <source>
        <dbReference type="SAM" id="Phobius"/>
    </source>
</evidence>
<evidence type="ECO:0000313" key="4">
    <source>
        <dbReference type="WBParaSite" id="maker-uti_cns_0011503-snap-gene-0.4-mRNA-1"/>
    </source>
</evidence>
<evidence type="ECO:0000313" key="5">
    <source>
        <dbReference type="WBParaSite" id="maker-uti_cns_0011503-snap-gene-0.6-mRNA-1"/>
    </source>
</evidence>
<protein>
    <submittedName>
        <fullName evidence="4 5">Cytochrome oxidase assembly</fullName>
    </submittedName>
</protein>
<keyword evidence="2" id="KW-0472">Membrane</keyword>
<dbReference type="WBParaSite" id="maker-uti_cns_0011503-snap-gene-0.4-mRNA-1">
    <property type="protein sequence ID" value="maker-uti_cns_0011503-snap-gene-0.4-mRNA-1"/>
    <property type="gene ID" value="maker-uti_cns_0011503-snap-gene-0.4"/>
</dbReference>
<dbReference type="WBParaSite" id="maker-uti_cns_0011503-snap-gene-0.6-mRNA-1">
    <property type="protein sequence ID" value="maker-uti_cns_0011503-snap-gene-0.6-mRNA-1"/>
    <property type="gene ID" value="maker-uti_cns_0011503-snap-gene-0.6"/>
</dbReference>